<reference evidence="4 5" key="1">
    <citation type="submission" date="2023-12" db="EMBL/GenBank/DDBJ databases">
        <title>A high-quality genome assembly for Dillenia turbinata (Dilleniales).</title>
        <authorList>
            <person name="Chanderbali A."/>
        </authorList>
    </citation>
    <scope>NUCLEOTIDE SEQUENCE [LARGE SCALE GENOMIC DNA]</scope>
    <source>
        <strain evidence="4">LSX21</strain>
        <tissue evidence="4">Leaf</tissue>
    </source>
</reference>
<evidence type="ECO:0000256" key="2">
    <source>
        <dbReference type="ARBA" id="ARBA00023306"/>
    </source>
</evidence>
<dbReference type="EMBL" id="JBAMMX010000008">
    <property type="protein sequence ID" value="KAK6934781.1"/>
    <property type="molecule type" value="Genomic_DNA"/>
</dbReference>
<keyword evidence="3" id="KW-0812">Transmembrane</keyword>
<evidence type="ECO:0000256" key="1">
    <source>
        <dbReference type="ARBA" id="ARBA00022618"/>
    </source>
</evidence>
<dbReference type="Gene3D" id="1.10.472.10">
    <property type="entry name" value="Cyclin-like"/>
    <property type="match status" value="1"/>
</dbReference>
<keyword evidence="5" id="KW-1185">Reference proteome</keyword>
<comment type="caution">
    <text evidence="4">The sequence shown here is derived from an EMBL/GenBank/DDBJ whole genome shotgun (WGS) entry which is preliminary data.</text>
</comment>
<evidence type="ECO:0000313" key="5">
    <source>
        <dbReference type="Proteomes" id="UP001370490"/>
    </source>
</evidence>
<keyword evidence="3" id="KW-0472">Membrane</keyword>
<name>A0AAN8VS33_9MAGN</name>
<gene>
    <name evidence="4" type="ORF">RJ641_034936</name>
</gene>
<dbReference type="GO" id="GO:0006357">
    <property type="term" value="P:regulation of transcription by RNA polymerase II"/>
    <property type="evidence" value="ECO:0007669"/>
    <property type="project" value="InterPro"/>
</dbReference>
<feature type="transmembrane region" description="Helical" evidence="3">
    <location>
        <begin position="34"/>
        <end position="51"/>
    </location>
</feature>
<proteinExistence type="predicted"/>
<evidence type="ECO:0000313" key="4">
    <source>
        <dbReference type="EMBL" id="KAK6934781.1"/>
    </source>
</evidence>
<keyword evidence="3" id="KW-1133">Transmembrane helix</keyword>
<protein>
    <submittedName>
        <fullName evidence="4">Uncharacterized protein</fullName>
    </submittedName>
</protein>
<sequence>MFVHADLRSQSPLPSYFVTVSSFANPMQKMTEELVFVLLLTIATVCMFFAGKVEETPCPLKDVILVSYEIIHKKDPSAVQRIKQKVISTIMYISQFANTFFHSYSLLTSFSN</sequence>
<dbReference type="InterPro" id="IPR036915">
    <property type="entry name" value="Cyclin-like_sf"/>
</dbReference>
<evidence type="ECO:0000256" key="3">
    <source>
        <dbReference type="SAM" id="Phobius"/>
    </source>
</evidence>
<organism evidence="4 5">
    <name type="scientific">Dillenia turbinata</name>
    <dbReference type="NCBI Taxonomy" id="194707"/>
    <lineage>
        <taxon>Eukaryota</taxon>
        <taxon>Viridiplantae</taxon>
        <taxon>Streptophyta</taxon>
        <taxon>Embryophyta</taxon>
        <taxon>Tracheophyta</taxon>
        <taxon>Spermatophyta</taxon>
        <taxon>Magnoliopsida</taxon>
        <taxon>eudicotyledons</taxon>
        <taxon>Gunneridae</taxon>
        <taxon>Pentapetalae</taxon>
        <taxon>Dilleniales</taxon>
        <taxon>Dilleniaceae</taxon>
        <taxon>Dillenia</taxon>
    </lineage>
</organism>
<dbReference type="InterPro" id="IPR043198">
    <property type="entry name" value="Cyclin/Ssn8"/>
</dbReference>
<keyword evidence="2" id="KW-0131">Cell cycle</keyword>
<dbReference type="SUPFAM" id="SSF47954">
    <property type="entry name" value="Cyclin-like"/>
    <property type="match status" value="1"/>
</dbReference>
<dbReference type="PANTHER" id="PTHR10026">
    <property type="entry name" value="CYCLIN"/>
    <property type="match status" value="1"/>
</dbReference>
<dbReference type="Proteomes" id="UP001370490">
    <property type="component" value="Unassembled WGS sequence"/>
</dbReference>
<dbReference type="GO" id="GO:0016538">
    <property type="term" value="F:cyclin-dependent protein serine/threonine kinase regulator activity"/>
    <property type="evidence" value="ECO:0007669"/>
    <property type="project" value="InterPro"/>
</dbReference>
<dbReference type="GO" id="GO:0051301">
    <property type="term" value="P:cell division"/>
    <property type="evidence" value="ECO:0007669"/>
    <property type="project" value="UniProtKB-KW"/>
</dbReference>
<accession>A0AAN8VS33</accession>
<keyword evidence="1" id="KW-0132">Cell division</keyword>
<dbReference type="AlphaFoldDB" id="A0AAN8VS33"/>